<evidence type="ECO:0000313" key="7">
    <source>
        <dbReference type="Proteomes" id="UP000186601"/>
    </source>
</evidence>
<feature type="region of interest" description="Disordered" evidence="4">
    <location>
        <begin position="941"/>
        <end position="1036"/>
    </location>
</feature>
<dbReference type="Gene3D" id="1.10.510.10">
    <property type="entry name" value="Transferase(Phosphotransferase) domain 1"/>
    <property type="match status" value="1"/>
</dbReference>
<dbReference type="PANTHER" id="PTHR24055">
    <property type="entry name" value="MITOGEN-ACTIVATED PROTEIN KINASE"/>
    <property type="match status" value="1"/>
</dbReference>
<accession>A0A2R6S643</accession>
<feature type="region of interest" description="Disordered" evidence="4">
    <location>
        <begin position="432"/>
        <end position="513"/>
    </location>
</feature>
<dbReference type="SMART" id="SM00220">
    <property type="entry name" value="S_TKc"/>
    <property type="match status" value="1"/>
</dbReference>
<feature type="region of interest" description="Disordered" evidence="4">
    <location>
        <begin position="779"/>
        <end position="866"/>
    </location>
</feature>
<feature type="region of interest" description="Disordered" evidence="4">
    <location>
        <begin position="619"/>
        <end position="648"/>
    </location>
</feature>
<name>A0A2R6S643_9APHY</name>
<evidence type="ECO:0000256" key="4">
    <source>
        <dbReference type="SAM" id="MobiDB-lite"/>
    </source>
</evidence>
<feature type="compositionally biased region" description="Low complexity" evidence="4">
    <location>
        <begin position="467"/>
        <end position="483"/>
    </location>
</feature>
<dbReference type="EMBL" id="MLYV02000032">
    <property type="protein sequence ID" value="PSS37757.1"/>
    <property type="molecule type" value="Genomic_DNA"/>
</dbReference>
<feature type="compositionally biased region" description="Pro residues" evidence="4">
    <location>
        <begin position="437"/>
        <end position="447"/>
    </location>
</feature>
<feature type="compositionally biased region" description="Polar residues" evidence="4">
    <location>
        <begin position="1"/>
        <end position="17"/>
    </location>
</feature>
<feature type="compositionally biased region" description="Low complexity" evidence="4">
    <location>
        <begin position="1010"/>
        <end position="1019"/>
    </location>
</feature>
<protein>
    <recommendedName>
        <fullName evidence="5">Protein kinase domain-containing protein</fullName>
    </recommendedName>
</protein>
<dbReference type="OrthoDB" id="2158884at2759"/>
<dbReference type="AlphaFoldDB" id="A0A2R6S643"/>
<feature type="compositionally biased region" description="Polar residues" evidence="4">
    <location>
        <begin position="36"/>
        <end position="50"/>
    </location>
</feature>
<feature type="compositionally biased region" description="Low complexity" evidence="4">
    <location>
        <begin position="941"/>
        <end position="950"/>
    </location>
</feature>
<feature type="compositionally biased region" description="Polar residues" evidence="4">
    <location>
        <begin position="801"/>
        <end position="812"/>
    </location>
</feature>
<feature type="compositionally biased region" description="Polar residues" evidence="4">
    <location>
        <begin position="820"/>
        <end position="837"/>
    </location>
</feature>
<proteinExistence type="predicted"/>
<dbReference type="Gene3D" id="3.30.200.20">
    <property type="entry name" value="Phosphorylase Kinase, domain 1"/>
    <property type="match status" value="1"/>
</dbReference>
<gene>
    <name evidence="6" type="ORF">PHLCEN_2v450</name>
</gene>
<dbReference type="InterPro" id="IPR050117">
    <property type="entry name" value="MAPK"/>
</dbReference>
<dbReference type="PROSITE" id="PS00108">
    <property type="entry name" value="PROTEIN_KINASE_ST"/>
    <property type="match status" value="1"/>
</dbReference>
<dbReference type="GO" id="GO:0004674">
    <property type="term" value="F:protein serine/threonine kinase activity"/>
    <property type="evidence" value="ECO:0007669"/>
    <property type="project" value="UniProtKB-KW"/>
</dbReference>
<keyword evidence="1" id="KW-0723">Serine/threonine-protein kinase</keyword>
<evidence type="ECO:0000313" key="6">
    <source>
        <dbReference type="EMBL" id="PSS37757.1"/>
    </source>
</evidence>
<feature type="compositionally biased region" description="Basic and acidic residues" evidence="4">
    <location>
        <begin position="839"/>
        <end position="862"/>
    </location>
</feature>
<feature type="compositionally biased region" description="Polar residues" evidence="4">
    <location>
        <begin position="969"/>
        <end position="998"/>
    </location>
</feature>
<dbReference type="SUPFAM" id="SSF56112">
    <property type="entry name" value="Protein kinase-like (PK-like)"/>
    <property type="match status" value="1"/>
</dbReference>
<dbReference type="CDD" id="cd07830">
    <property type="entry name" value="STKc_MAK_like"/>
    <property type="match status" value="1"/>
</dbReference>
<organism evidence="6 7">
    <name type="scientific">Hermanssonia centrifuga</name>
    <dbReference type="NCBI Taxonomy" id="98765"/>
    <lineage>
        <taxon>Eukaryota</taxon>
        <taxon>Fungi</taxon>
        <taxon>Dikarya</taxon>
        <taxon>Basidiomycota</taxon>
        <taxon>Agaricomycotina</taxon>
        <taxon>Agaricomycetes</taxon>
        <taxon>Polyporales</taxon>
        <taxon>Meruliaceae</taxon>
        <taxon>Hermanssonia</taxon>
    </lineage>
</organism>
<evidence type="ECO:0000256" key="1">
    <source>
        <dbReference type="ARBA" id="ARBA00022527"/>
    </source>
</evidence>
<feature type="compositionally biased region" description="Low complexity" evidence="4">
    <location>
        <begin position="695"/>
        <end position="705"/>
    </location>
</feature>
<comment type="caution">
    <text evidence="6">The sequence shown here is derived from an EMBL/GenBank/DDBJ whole genome shotgun (WGS) entry which is preliminary data.</text>
</comment>
<evidence type="ECO:0000256" key="2">
    <source>
        <dbReference type="ARBA" id="ARBA00022741"/>
    </source>
</evidence>
<feature type="compositionally biased region" description="Pro residues" evidence="4">
    <location>
        <begin position="999"/>
        <end position="1008"/>
    </location>
</feature>
<feature type="region of interest" description="Disordered" evidence="4">
    <location>
        <begin position="669"/>
        <end position="763"/>
    </location>
</feature>
<feature type="domain" description="Protein kinase" evidence="5">
    <location>
        <begin position="83"/>
        <end position="427"/>
    </location>
</feature>
<keyword evidence="1" id="KW-0808">Transferase</keyword>
<keyword evidence="3" id="KW-0067">ATP-binding</keyword>
<sequence>MQPNHGQQSHHPSESQQNGHSNHPPNGHGHHNNGSAQNPPSSHRSASNQVSKEPINALGIPSVTVQNNELVVGDSQSCSTRSYTPLKVVGDGSFGTVWLCDWHGTLPPNTPLSAMQCGAGARPEYAGKRLVAVKRMKKRWEGGWDECRRLKELESLRAISYHPNIIPLYDFFLLPASKELYFVFESMEGNLYQLIKTRKGKPLAGGLVSSIFHQVIQGLHHIHASGYFHRDMKPENLLVTTTGLHDYRTLIPGAPPDAPLERDVVVIIKLADFGLARETNSKPPYTEYVSTRWYRAPEVLLKSRDYSNPVDMWALGTIMAEVVNLRPLFPGQGEIDQVARICELLGDPIDDYGLDERGKPRGGGKWPRGVRMARTVGFAFQKMRPQNIYALFDPNVPIRLVECIADLLKYEPELRLTSRQCLEHPYLLETIPLNNSPGPPSQPPSQLPSPCRTSARNGIVDGISPNPSLRSVVPRSIPPSHSHPGGHPKLHPGPSPHLPQHIPDASSTHRSSFYDSGFASITRRRSISETSQQTSEFSNDAFVPHSSEVEARRHPSTQDHVYSHGPNRRAHGNGWSEGDGQSDWDAMDVSPQVDVSAEPPYVTTHHPMDIQTSPIVPEYPARPAHEPEPPVAQAATQAQGNKRPILGSLNFGKKHARWGLGMFGHNDKHTLPPVHEHGLASTSSTPSLKRRESSSTDSRSLSELSPASDHPRVPPPALISDDPKQRKKELERMAKEVQKEADRQRRLRAEKTQREQARAVMKNNRRLAHAAVVNDFQWRSGPHGSGLPSDSQAAAPGPIRQAQSYGPSSLTVNAAGGSYKSPSQSPVVPSAESSSMARSDWRRDNERVAKARRRDYDDDHSMSSDVHGSMSVISFATVDSDPGPPRLRQRPSAYGMNRMTSMSSMRGSSSIEDYATSGRSSTSLSVEQQLVNEFHLRASVDSSSISDGGSPQPPPMHMLSLSSPIPWLHSQSDMSSTSTVDNNAAPSPRQPHQLNPTMISPPPQPRHPGPLHLGPQSPYGSGGVYGPPSPGLAPKSAINPMFKVLEAVADGGEYPPLSPMSFTIPEEEILSEDS</sequence>
<dbReference type="InterPro" id="IPR011009">
    <property type="entry name" value="Kinase-like_dom_sf"/>
</dbReference>
<evidence type="ECO:0000259" key="5">
    <source>
        <dbReference type="PROSITE" id="PS50011"/>
    </source>
</evidence>
<feature type="region of interest" description="Disordered" evidence="4">
    <location>
        <begin position="1"/>
        <end position="50"/>
    </location>
</feature>
<feature type="compositionally biased region" description="Low complexity" evidence="4">
    <location>
        <begin position="18"/>
        <end position="35"/>
    </location>
</feature>
<evidence type="ECO:0000256" key="3">
    <source>
        <dbReference type="ARBA" id="ARBA00022840"/>
    </source>
</evidence>
<feature type="region of interest" description="Disordered" evidence="4">
    <location>
        <begin position="549"/>
        <end position="581"/>
    </location>
</feature>
<dbReference type="GO" id="GO:0005524">
    <property type="term" value="F:ATP binding"/>
    <property type="evidence" value="ECO:0007669"/>
    <property type="project" value="UniProtKB-KW"/>
</dbReference>
<keyword evidence="1" id="KW-0418">Kinase</keyword>
<dbReference type="InterPro" id="IPR008271">
    <property type="entry name" value="Ser/Thr_kinase_AS"/>
</dbReference>
<dbReference type="PROSITE" id="PS50011">
    <property type="entry name" value="PROTEIN_KINASE_DOM"/>
    <property type="match status" value="1"/>
</dbReference>
<dbReference type="Proteomes" id="UP000186601">
    <property type="component" value="Unassembled WGS sequence"/>
</dbReference>
<dbReference type="STRING" id="98765.A0A2R6S643"/>
<feature type="compositionally biased region" description="Low complexity" evidence="4">
    <location>
        <begin position="957"/>
        <end position="966"/>
    </location>
</feature>
<dbReference type="Pfam" id="PF00069">
    <property type="entry name" value="Pkinase"/>
    <property type="match status" value="1"/>
</dbReference>
<feature type="compositionally biased region" description="Basic and acidic residues" evidence="4">
    <location>
        <begin position="721"/>
        <end position="757"/>
    </location>
</feature>
<keyword evidence="7" id="KW-1185">Reference proteome</keyword>
<reference evidence="6 7" key="1">
    <citation type="submission" date="2018-02" db="EMBL/GenBank/DDBJ databases">
        <title>Genome sequence of the basidiomycete white-rot fungus Phlebia centrifuga.</title>
        <authorList>
            <person name="Granchi Z."/>
            <person name="Peng M."/>
            <person name="de Vries R.P."/>
            <person name="Hilden K."/>
            <person name="Makela M.R."/>
            <person name="Grigoriev I."/>
            <person name="Riley R."/>
        </authorList>
    </citation>
    <scope>NUCLEOTIDE SEQUENCE [LARGE SCALE GENOMIC DNA]</scope>
    <source>
        <strain evidence="6 7">FBCC195</strain>
    </source>
</reference>
<feature type="compositionally biased region" description="Basic and acidic residues" evidence="4">
    <location>
        <begin position="669"/>
        <end position="678"/>
    </location>
</feature>
<keyword evidence="2" id="KW-0547">Nucleotide-binding</keyword>
<dbReference type="InterPro" id="IPR000719">
    <property type="entry name" value="Prot_kinase_dom"/>
</dbReference>